<keyword evidence="6 9" id="KW-1133">Transmembrane helix</keyword>
<dbReference type="PANTHER" id="PTHR33989:SF4">
    <property type="entry name" value="PTS SYSTEM N,N'-DIACETYLCHITOBIOSE-SPECIFIC EIIC COMPONENT"/>
    <property type="match status" value="1"/>
</dbReference>
<evidence type="ECO:0000313" key="11">
    <source>
        <dbReference type="EMBL" id="MDX8418721.1"/>
    </source>
</evidence>
<keyword evidence="7 8" id="KW-0472">Membrane</keyword>
<feature type="transmembrane region" description="Helical" evidence="9">
    <location>
        <begin position="254"/>
        <end position="276"/>
    </location>
</feature>
<evidence type="ECO:0000256" key="3">
    <source>
        <dbReference type="ARBA" id="ARBA00022475"/>
    </source>
</evidence>
<feature type="transmembrane region" description="Helical" evidence="9">
    <location>
        <begin position="345"/>
        <end position="366"/>
    </location>
</feature>
<dbReference type="Pfam" id="PF02378">
    <property type="entry name" value="PTS_EIIC"/>
    <property type="match status" value="1"/>
</dbReference>
<feature type="transmembrane region" description="Helical" evidence="9">
    <location>
        <begin position="62"/>
        <end position="80"/>
    </location>
</feature>
<feature type="transmembrane region" description="Helical" evidence="9">
    <location>
        <begin position="397"/>
        <end position="416"/>
    </location>
</feature>
<feature type="transmembrane region" description="Helical" evidence="9">
    <location>
        <begin position="35"/>
        <end position="55"/>
    </location>
</feature>
<accession>A0AB35U2C0</accession>
<feature type="transmembrane region" description="Helical" evidence="9">
    <location>
        <begin position="224"/>
        <end position="247"/>
    </location>
</feature>
<dbReference type="PANTHER" id="PTHR33989">
    <property type="match status" value="1"/>
</dbReference>
<feature type="transmembrane region" description="Helical" evidence="9">
    <location>
        <begin position="288"/>
        <end position="310"/>
    </location>
</feature>
<gene>
    <name evidence="11" type="ORF">MOZ60_01280</name>
</gene>
<dbReference type="InterPro" id="IPR051088">
    <property type="entry name" value="PTS_Sugar-EIIC/EIIB"/>
</dbReference>
<dbReference type="GO" id="GO:0005886">
    <property type="term" value="C:plasma membrane"/>
    <property type="evidence" value="ECO:0007669"/>
    <property type="project" value="UniProtKB-SubCell"/>
</dbReference>
<evidence type="ECO:0000256" key="9">
    <source>
        <dbReference type="SAM" id="Phobius"/>
    </source>
</evidence>
<dbReference type="GO" id="GO:0008982">
    <property type="term" value="F:protein-N(PI)-phosphohistidine-sugar phosphotransferase activity"/>
    <property type="evidence" value="ECO:0007669"/>
    <property type="project" value="UniProtKB-UniRule"/>
</dbReference>
<feature type="transmembrane region" description="Helical" evidence="9">
    <location>
        <begin position="110"/>
        <end position="128"/>
    </location>
</feature>
<dbReference type="AlphaFoldDB" id="A0AB35U2C0"/>
<dbReference type="PROSITE" id="PS51105">
    <property type="entry name" value="PTS_EIIC_TYPE_3"/>
    <property type="match status" value="1"/>
</dbReference>
<evidence type="ECO:0000256" key="2">
    <source>
        <dbReference type="ARBA" id="ARBA00022448"/>
    </source>
</evidence>
<dbReference type="InterPro" id="IPR004796">
    <property type="entry name" value="PTS_IIC_cello"/>
</dbReference>
<dbReference type="GO" id="GO:0009401">
    <property type="term" value="P:phosphoenolpyruvate-dependent sugar phosphotransferase system"/>
    <property type="evidence" value="ECO:0007669"/>
    <property type="project" value="InterPro"/>
</dbReference>
<evidence type="ECO:0000256" key="1">
    <source>
        <dbReference type="ARBA" id="ARBA00004651"/>
    </source>
</evidence>
<reference evidence="11 12" key="1">
    <citation type="submission" date="2022-03" db="EMBL/GenBank/DDBJ databases">
        <title>Novel taxa within the pig intestine.</title>
        <authorList>
            <person name="Wylensek D."/>
            <person name="Bishof K."/>
            <person name="Afrizal A."/>
            <person name="Clavel T."/>
        </authorList>
    </citation>
    <scope>NUCLEOTIDE SEQUENCE [LARGE SCALE GENOMIC DNA]</scope>
    <source>
        <strain evidence="11 12">CLA-KB-P133</strain>
    </source>
</reference>
<sequence>MSESKMKDNFLTRFIGEKLVPFSAAFAQNKYVKSISQGSMGLMAVIMIGAIFNLLNSIPIDAWKSFLTVTGIGGFCTAVYNASMNYIGLFMAFSVSYVTAVNFRHKDLAFSNSLLGVLSYLILLPTVVNDSGDTLINLNYLGSRGIFLAFIVAILVTVIHTSIVDRKITIKMPAGVPEGVAGSFTALIPGAVIVIVMGIIRGLFALTPYGSVLDAVYSILQIPLARITGSLPGFIILVLLAQVLWFFGIHGSYTVLGVLYPIWFTYIADNTAALAAGQPIPHLWNVSMYDFACNGGAGCTLGLVLVMLLFARSKRYKTFAKLVVPPGIFNINEPVIYGMPLMMNFTFIIPFITVPILSLVLAWVCIRTGLMPAPAGIIGFNAMPIFIYGILQGSWKIGVYQIVATLMSMAIWYPFFKAADNQALQEEQNGSREDNQA</sequence>
<evidence type="ECO:0000256" key="7">
    <source>
        <dbReference type="ARBA" id="ARBA00023136"/>
    </source>
</evidence>
<keyword evidence="4 8" id="KW-0762">Sugar transport</keyword>
<dbReference type="InterPro" id="IPR003352">
    <property type="entry name" value="PTS_EIIC"/>
</dbReference>
<dbReference type="NCBIfam" id="TIGR00410">
    <property type="entry name" value="lacE"/>
    <property type="match status" value="1"/>
</dbReference>
<evidence type="ECO:0000256" key="6">
    <source>
        <dbReference type="ARBA" id="ARBA00022989"/>
    </source>
</evidence>
<comment type="caution">
    <text evidence="11">The sequence shown here is derived from an EMBL/GenBank/DDBJ whole genome shotgun (WGS) entry which is preliminary data.</text>
</comment>
<dbReference type="EMBL" id="JALBUR010000002">
    <property type="protein sequence ID" value="MDX8418721.1"/>
    <property type="molecule type" value="Genomic_DNA"/>
</dbReference>
<evidence type="ECO:0000259" key="10">
    <source>
        <dbReference type="PROSITE" id="PS51105"/>
    </source>
</evidence>
<comment type="function">
    <text evidence="8">The phosphoenolpyruvate-dependent sugar phosphotransferase system (PTS), a major carbohydrate active -transport system, catalyzes the phosphorylation of incoming sugar substrates concomitant with their translocation across the cell membrane.</text>
</comment>
<keyword evidence="5 9" id="KW-0812">Transmembrane</keyword>
<name>A0AB35U2C0_9FIRM</name>
<keyword evidence="3 8" id="KW-1003">Cell membrane</keyword>
<dbReference type="PIRSF" id="PIRSF006351">
    <property type="entry name" value="PTS_EIIC-Cellobiose"/>
    <property type="match status" value="1"/>
</dbReference>
<evidence type="ECO:0000256" key="4">
    <source>
        <dbReference type="ARBA" id="ARBA00022597"/>
    </source>
</evidence>
<feature type="transmembrane region" description="Helical" evidence="9">
    <location>
        <begin position="373"/>
        <end position="391"/>
    </location>
</feature>
<proteinExistence type="predicted"/>
<keyword evidence="2 8" id="KW-0813">Transport</keyword>
<dbReference type="Proteomes" id="UP001286174">
    <property type="component" value="Unassembled WGS sequence"/>
</dbReference>
<evidence type="ECO:0000313" key="12">
    <source>
        <dbReference type="Proteomes" id="UP001286174"/>
    </source>
</evidence>
<evidence type="ECO:0000256" key="8">
    <source>
        <dbReference type="PIRNR" id="PIRNR006351"/>
    </source>
</evidence>
<feature type="domain" description="PTS EIIC type-3" evidence="10">
    <location>
        <begin position="15"/>
        <end position="415"/>
    </location>
</feature>
<feature type="transmembrane region" description="Helical" evidence="9">
    <location>
        <begin position="140"/>
        <end position="159"/>
    </location>
</feature>
<dbReference type="InterPro" id="IPR004501">
    <property type="entry name" value="PTS_EIIC_3"/>
</dbReference>
<dbReference type="GO" id="GO:1901264">
    <property type="term" value="P:carbohydrate derivative transport"/>
    <property type="evidence" value="ECO:0007669"/>
    <property type="project" value="TreeGrafter"/>
</dbReference>
<evidence type="ECO:0000256" key="5">
    <source>
        <dbReference type="ARBA" id="ARBA00022692"/>
    </source>
</evidence>
<protein>
    <recommendedName>
        <fullName evidence="8">Permease IIC component</fullName>
    </recommendedName>
</protein>
<comment type="subcellular location">
    <subcellularLocation>
        <location evidence="1">Cell membrane</location>
        <topology evidence="1">Multi-pass membrane protein</topology>
    </subcellularLocation>
</comment>
<dbReference type="RefSeq" id="WP_370595361.1">
    <property type="nucleotide sequence ID" value="NZ_JALBUR010000002.1"/>
</dbReference>
<organism evidence="11 12">
    <name type="scientific">Grylomicrobium aquisgranensis</name>
    <dbReference type="NCBI Taxonomy" id="2926318"/>
    <lineage>
        <taxon>Bacteria</taxon>
        <taxon>Bacillati</taxon>
        <taxon>Bacillota</taxon>
        <taxon>Erysipelotrichia</taxon>
        <taxon>Erysipelotrichales</taxon>
        <taxon>Erysipelotrichaceae</taxon>
        <taxon>Grylomicrobium</taxon>
    </lineage>
</organism>
<keyword evidence="12" id="KW-1185">Reference proteome</keyword>
<feature type="transmembrane region" description="Helical" evidence="9">
    <location>
        <begin position="180"/>
        <end position="204"/>
    </location>
</feature>